<dbReference type="OrthoDB" id="9775333at2"/>
<name>A0A2U3I4S0_9BURK</name>
<dbReference type="Pfam" id="PF05936">
    <property type="entry name" value="T6SS_VasE"/>
    <property type="match status" value="1"/>
</dbReference>
<reference evidence="2" key="1">
    <citation type="submission" date="2018-01" db="EMBL/GenBank/DDBJ databases">
        <authorList>
            <person name="Peeters C."/>
        </authorList>
    </citation>
    <scope>NUCLEOTIDE SEQUENCE [LARGE SCALE GENOMIC DNA]</scope>
</reference>
<proteinExistence type="predicted"/>
<dbReference type="RefSeq" id="WP_106854787.1">
    <property type="nucleotide sequence ID" value="NZ_OGTP01000006.1"/>
</dbReference>
<dbReference type="InterPro" id="IPR010263">
    <property type="entry name" value="T6SS_TssK"/>
</dbReference>
<sequence length="447" mass="49507">MSWYAKVTWQEGLFFRPQLFQQQERYFEKYAHMRATPLSPFFFGFTHYRLDLESLALGKVILQSATGVFADGTPFDAPGNTPLPVPLTARHEHLGQVIYLAVPVRLPNCEETTFDASPESLARYQVFDTELRDTNSVSLAPELVQLSSLRLRLVPEKEMGEAWIGLPLTRVATIRADGSLELDTTLVPTVSGFGASELLMSWLFKIQDLARMRADALANRLAGSVNSTASAATVSDYLLLQILNCYEPQLKHLMLVPSTSPADIYQLLLGMAGELSTHLRPGTRRPLQVPSYTHAEPHTCLRPLVDEIHAMLNQVLVRSAQRIGLVEQGHGLSNAVIDPAEMRDFTAVVLAVNAAMPPDVLQQRFQTQAKAGPSEKLQDLVRSHLPGIGLQAMPVAPRQIPYNAGYLYFELTQNGPLWDEVARHGGLALHVAGEFPQLDLQLWGVRG</sequence>
<gene>
    <name evidence="1" type="ORF">NOV72_02366</name>
</gene>
<evidence type="ECO:0000313" key="2">
    <source>
        <dbReference type="Proteomes" id="UP000238169"/>
    </source>
</evidence>
<dbReference type="PANTHER" id="PTHR35566">
    <property type="entry name" value="BLR3599 PROTEIN"/>
    <property type="match status" value="1"/>
</dbReference>
<keyword evidence="2" id="KW-1185">Reference proteome</keyword>
<accession>A0A2U3I4S0</accession>
<dbReference type="AlphaFoldDB" id="A0A2U3I4S0"/>
<dbReference type="NCBIfam" id="TIGR03353">
    <property type="entry name" value="VI_chp_4"/>
    <property type="match status" value="1"/>
</dbReference>
<dbReference type="PANTHER" id="PTHR35566:SF6">
    <property type="entry name" value="CYTOPLASMIC PROTEIN"/>
    <property type="match status" value="1"/>
</dbReference>
<dbReference type="Proteomes" id="UP000238169">
    <property type="component" value="Unassembled WGS sequence"/>
</dbReference>
<dbReference type="EMBL" id="OGTP01000006">
    <property type="protein sequence ID" value="SPB15137.1"/>
    <property type="molecule type" value="Genomic_DNA"/>
</dbReference>
<protein>
    <submittedName>
        <fullName evidence="1">Type VI secretion protein</fullName>
    </submittedName>
</protein>
<organism evidence="1 2">
    <name type="scientific">Caballeronia novacaledonica</name>
    <dbReference type="NCBI Taxonomy" id="1544861"/>
    <lineage>
        <taxon>Bacteria</taxon>
        <taxon>Pseudomonadati</taxon>
        <taxon>Pseudomonadota</taxon>
        <taxon>Betaproteobacteria</taxon>
        <taxon>Burkholderiales</taxon>
        <taxon>Burkholderiaceae</taxon>
        <taxon>Caballeronia</taxon>
    </lineage>
</organism>
<evidence type="ECO:0000313" key="1">
    <source>
        <dbReference type="EMBL" id="SPB15137.1"/>
    </source>
</evidence>